<feature type="domain" description="Plastocyanin-like" evidence="3">
    <location>
        <begin position="33"/>
        <end position="89"/>
    </location>
</feature>
<dbReference type="Pfam" id="PF07732">
    <property type="entry name" value="Cu-oxidase_3"/>
    <property type="match status" value="1"/>
</dbReference>
<reference evidence="4" key="1">
    <citation type="submission" date="2018-10" db="EMBL/GenBank/DDBJ databases">
        <title>Population genomic analysis revealed the cold adaptation of white poplar.</title>
        <authorList>
            <person name="Liu Y.-J."/>
        </authorList>
    </citation>
    <scope>NUCLEOTIDE SEQUENCE [LARGE SCALE GENOMIC DNA]</scope>
    <source>
        <strain evidence="4">PAL-ZL1</strain>
    </source>
</reference>
<proteinExistence type="inferred from homology"/>
<dbReference type="EMBL" id="RCHU01000138">
    <property type="protein sequence ID" value="TKS13392.1"/>
    <property type="molecule type" value="Genomic_DNA"/>
</dbReference>
<comment type="caution">
    <text evidence="4">The sequence shown here is derived from an EMBL/GenBank/DDBJ whole genome shotgun (WGS) entry which is preliminary data.</text>
</comment>
<evidence type="ECO:0000256" key="1">
    <source>
        <dbReference type="ARBA" id="ARBA00010609"/>
    </source>
</evidence>
<comment type="similarity">
    <text evidence="1">Belongs to the multicopper oxidase family.</text>
</comment>
<evidence type="ECO:0000256" key="2">
    <source>
        <dbReference type="SAM" id="Phobius"/>
    </source>
</evidence>
<keyword evidence="2" id="KW-0472">Membrane</keyword>
<dbReference type="PANTHER" id="PTHR11709:SF370">
    <property type="entry name" value="LACCASE-4"/>
    <property type="match status" value="1"/>
</dbReference>
<dbReference type="InterPro" id="IPR045087">
    <property type="entry name" value="Cu-oxidase_fam"/>
</dbReference>
<dbReference type="GO" id="GO:0005507">
    <property type="term" value="F:copper ion binding"/>
    <property type="evidence" value="ECO:0007669"/>
    <property type="project" value="InterPro"/>
</dbReference>
<keyword evidence="2" id="KW-1133">Transmembrane helix</keyword>
<dbReference type="GO" id="GO:0016491">
    <property type="term" value="F:oxidoreductase activity"/>
    <property type="evidence" value="ECO:0007669"/>
    <property type="project" value="TreeGrafter"/>
</dbReference>
<evidence type="ECO:0000313" key="4">
    <source>
        <dbReference type="EMBL" id="TKS13392.1"/>
    </source>
</evidence>
<protein>
    <submittedName>
        <fullName evidence="4">Laccase family protein</fullName>
    </submittedName>
</protein>
<dbReference type="InterPro" id="IPR011707">
    <property type="entry name" value="Cu-oxidase-like_N"/>
</dbReference>
<accession>A0A4U5QR35</accession>
<dbReference type="SUPFAM" id="SSF49503">
    <property type="entry name" value="Cupredoxins"/>
    <property type="match status" value="1"/>
</dbReference>
<name>A0A4U5QR35_POPAL</name>
<sequence>MEHSNWVIRFMLLAVFLLPALVECRIRHYKFNVVMKNTTRLCSRKPIVTVNGRFPGPTLYAREDDTVLVKVVNHVKYNVSIHWHGIRSTVRTGWAEWTSQYNYTMPHPARAKLCLQLHQSLVRGAHFLGTHIFSGRAHSSWCPGCLA</sequence>
<dbReference type="PANTHER" id="PTHR11709">
    <property type="entry name" value="MULTI-COPPER OXIDASE"/>
    <property type="match status" value="1"/>
</dbReference>
<dbReference type="AlphaFoldDB" id="A0A4U5QR35"/>
<organism evidence="4">
    <name type="scientific">Populus alba</name>
    <name type="common">White poplar</name>
    <dbReference type="NCBI Taxonomy" id="43335"/>
    <lineage>
        <taxon>Eukaryota</taxon>
        <taxon>Viridiplantae</taxon>
        <taxon>Streptophyta</taxon>
        <taxon>Embryophyta</taxon>
        <taxon>Tracheophyta</taxon>
        <taxon>Spermatophyta</taxon>
        <taxon>Magnoliopsida</taxon>
        <taxon>eudicotyledons</taxon>
        <taxon>Gunneridae</taxon>
        <taxon>Pentapetalae</taxon>
        <taxon>rosids</taxon>
        <taxon>fabids</taxon>
        <taxon>Malpighiales</taxon>
        <taxon>Salicaceae</taxon>
        <taxon>Saliceae</taxon>
        <taxon>Populus</taxon>
    </lineage>
</organism>
<evidence type="ECO:0000259" key="3">
    <source>
        <dbReference type="Pfam" id="PF07732"/>
    </source>
</evidence>
<dbReference type="STRING" id="43335.A0A4U5QR35"/>
<dbReference type="InterPro" id="IPR008972">
    <property type="entry name" value="Cupredoxin"/>
</dbReference>
<gene>
    <name evidence="4" type="ORF">D5086_0000057050</name>
</gene>
<dbReference type="Gene3D" id="2.60.40.420">
    <property type="entry name" value="Cupredoxins - blue copper proteins"/>
    <property type="match status" value="1"/>
</dbReference>
<keyword evidence="2" id="KW-0812">Transmembrane</keyword>
<feature type="transmembrane region" description="Helical" evidence="2">
    <location>
        <begin position="6"/>
        <end position="26"/>
    </location>
</feature>